<dbReference type="SMART" id="SM00342">
    <property type="entry name" value="HTH_ARAC"/>
    <property type="match status" value="1"/>
</dbReference>
<organism evidence="5 6">
    <name type="scientific">Bacteroides thetaiotaomicron</name>
    <dbReference type="NCBI Taxonomy" id="818"/>
    <lineage>
        <taxon>Bacteria</taxon>
        <taxon>Pseudomonadati</taxon>
        <taxon>Bacteroidota</taxon>
        <taxon>Bacteroidia</taxon>
        <taxon>Bacteroidales</taxon>
        <taxon>Bacteroidaceae</taxon>
        <taxon>Bacteroides</taxon>
    </lineage>
</organism>
<accession>A0A174KK74</accession>
<dbReference type="RefSeq" id="WP_055298910.1">
    <property type="nucleotide sequence ID" value="NZ_CZAP01000003.1"/>
</dbReference>
<sequence length="293" mass="33900">MERMSIKYFVNNNSLGPNRNISSVGFEEIPPNTSYPTLNHSAGYYFNPDKGRILTEYQLIYITEGEGVLETRSGGVFTIKRGMIFVLFPGEWHTYYPNYQTGWSHYWIGFCGPEVDSWMTNEYCSKESPVFKVGINDEIVSLFRKAIDVANEEPTLYQRVLSGLVTYLVALMCSIDKNLQVENDDFSSKIDYACVLMKELIDQPVSMQEIAKKAGMGYSLFRKLFREQKNYAPVQYFQNLKIQKAIELLTTTTIPVKEIAYRLDFESPAYFSARFKKQTGKSPIEYREDFRIK</sequence>
<dbReference type="Pfam" id="PF12833">
    <property type="entry name" value="HTH_18"/>
    <property type="match status" value="1"/>
</dbReference>
<keyword evidence="3" id="KW-0804">Transcription</keyword>
<dbReference type="GO" id="GO:0043565">
    <property type="term" value="F:sequence-specific DNA binding"/>
    <property type="evidence" value="ECO:0007669"/>
    <property type="project" value="InterPro"/>
</dbReference>
<dbReference type="GO" id="GO:0003700">
    <property type="term" value="F:DNA-binding transcription factor activity"/>
    <property type="evidence" value="ECO:0007669"/>
    <property type="project" value="InterPro"/>
</dbReference>
<keyword evidence="2" id="KW-0238">DNA-binding</keyword>
<dbReference type="SUPFAM" id="SSF46689">
    <property type="entry name" value="Homeodomain-like"/>
    <property type="match status" value="2"/>
</dbReference>
<gene>
    <name evidence="5" type="primary">araC_3</name>
    <name evidence="5" type="ORF">ERS852511_01177</name>
</gene>
<dbReference type="PROSITE" id="PS01124">
    <property type="entry name" value="HTH_ARAC_FAMILY_2"/>
    <property type="match status" value="1"/>
</dbReference>
<dbReference type="Pfam" id="PF02311">
    <property type="entry name" value="AraC_binding"/>
    <property type="match status" value="1"/>
</dbReference>
<evidence type="ECO:0000256" key="2">
    <source>
        <dbReference type="ARBA" id="ARBA00023125"/>
    </source>
</evidence>
<evidence type="ECO:0000259" key="4">
    <source>
        <dbReference type="PROSITE" id="PS01124"/>
    </source>
</evidence>
<dbReference type="InterPro" id="IPR003313">
    <property type="entry name" value="AraC-bd"/>
</dbReference>
<keyword evidence="1" id="KW-0805">Transcription regulation</keyword>
<evidence type="ECO:0000313" key="6">
    <source>
        <dbReference type="Proteomes" id="UP000095576"/>
    </source>
</evidence>
<dbReference type="SUPFAM" id="SSF51215">
    <property type="entry name" value="Regulatory protein AraC"/>
    <property type="match status" value="1"/>
</dbReference>
<dbReference type="PRINTS" id="PR00032">
    <property type="entry name" value="HTHARAC"/>
</dbReference>
<dbReference type="EMBL" id="CZAP01000003">
    <property type="protein sequence ID" value="CUP12393.1"/>
    <property type="molecule type" value="Genomic_DNA"/>
</dbReference>
<dbReference type="Proteomes" id="UP000095576">
    <property type="component" value="Unassembled WGS sequence"/>
</dbReference>
<dbReference type="PANTHER" id="PTHR43280:SF30">
    <property type="entry name" value="MMSAB OPERON REGULATORY PROTEIN"/>
    <property type="match status" value="1"/>
</dbReference>
<evidence type="ECO:0000256" key="3">
    <source>
        <dbReference type="ARBA" id="ARBA00023163"/>
    </source>
</evidence>
<name>A0A174KK74_BACT4</name>
<feature type="domain" description="HTH araC/xylS-type" evidence="4">
    <location>
        <begin position="191"/>
        <end position="289"/>
    </location>
</feature>
<dbReference type="InterPro" id="IPR009057">
    <property type="entry name" value="Homeodomain-like_sf"/>
</dbReference>
<dbReference type="AlphaFoldDB" id="A0A174KK74"/>
<protein>
    <submittedName>
        <fullName evidence="5">Transcriptional regulator</fullName>
    </submittedName>
</protein>
<dbReference type="InterPro" id="IPR020449">
    <property type="entry name" value="Tscrpt_reg_AraC-type_HTH"/>
</dbReference>
<dbReference type="Gene3D" id="2.60.120.280">
    <property type="entry name" value="Regulatory protein AraC"/>
    <property type="match status" value="1"/>
</dbReference>
<dbReference type="Gene3D" id="1.10.10.60">
    <property type="entry name" value="Homeodomain-like"/>
    <property type="match status" value="2"/>
</dbReference>
<dbReference type="InterPro" id="IPR018060">
    <property type="entry name" value="HTH_AraC"/>
</dbReference>
<proteinExistence type="predicted"/>
<dbReference type="InterPro" id="IPR037923">
    <property type="entry name" value="HTH-like"/>
</dbReference>
<reference evidence="5 6" key="1">
    <citation type="submission" date="2015-09" db="EMBL/GenBank/DDBJ databases">
        <authorList>
            <consortium name="Pathogen Informatics"/>
        </authorList>
    </citation>
    <scope>NUCLEOTIDE SEQUENCE [LARGE SCALE GENOMIC DNA]</scope>
    <source>
        <strain evidence="5 6">2789STDY5834899</strain>
    </source>
</reference>
<evidence type="ECO:0000256" key="1">
    <source>
        <dbReference type="ARBA" id="ARBA00023015"/>
    </source>
</evidence>
<evidence type="ECO:0000313" key="5">
    <source>
        <dbReference type="EMBL" id="CUP12393.1"/>
    </source>
</evidence>
<dbReference type="PANTHER" id="PTHR43280">
    <property type="entry name" value="ARAC-FAMILY TRANSCRIPTIONAL REGULATOR"/>
    <property type="match status" value="1"/>
</dbReference>